<keyword evidence="2" id="KW-1185">Reference proteome</keyword>
<dbReference type="Proteomes" id="UP001189915">
    <property type="component" value="Unassembled WGS sequence"/>
</dbReference>
<gene>
    <name evidence="1" type="ORF">LMG18091_01836</name>
</gene>
<name>A0AAD2AWW4_9RALS</name>
<dbReference type="EMBL" id="CATWAF010000002">
    <property type="protein sequence ID" value="CAJ0693753.1"/>
    <property type="molecule type" value="Genomic_DNA"/>
</dbReference>
<evidence type="ECO:0000313" key="2">
    <source>
        <dbReference type="Proteomes" id="UP001189915"/>
    </source>
</evidence>
<comment type="caution">
    <text evidence="1">The sequence shown here is derived from an EMBL/GenBank/DDBJ whole genome shotgun (WGS) entry which is preliminary data.</text>
</comment>
<protein>
    <submittedName>
        <fullName evidence="1">Uncharacterized protein</fullName>
    </submittedName>
</protein>
<evidence type="ECO:0000313" key="1">
    <source>
        <dbReference type="EMBL" id="CAJ0693753.1"/>
    </source>
</evidence>
<accession>A0AAD2AWW4</accession>
<sequence length="94" mass="10286">MAKDSLNLCRREGGEANSLRSNSRPSFSSLQQKFKAPSRAGYGHTVVVLALMCEHTGSCAVLVLRLGDLRVNFEVRNPYFEVLNACFGGLGLRP</sequence>
<dbReference type="AlphaFoldDB" id="A0AAD2AWW4"/>
<proteinExistence type="predicted"/>
<reference evidence="1 2" key="1">
    <citation type="submission" date="2023-07" db="EMBL/GenBank/DDBJ databases">
        <authorList>
            <person name="Peeters C."/>
        </authorList>
    </citation>
    <scope>NUCLEOTIDE SEQUENCE [LARGE SCALE GENOMIC DNA]</scope>
    <source>
        <strain evidence="1 2">LMG 18091</strain>
    </source>
</reference>
<organism evidence="1 2">
    <name type="scientific">Ralstonia wenshanensis</name>
    <dbReference type="NCBI Taxonomy" id="2842456"/>
    <lineage>
        <taxon>Bacteria</taxon>
        <taxon>Pseudomonadati</taxon>
        <taxon>Pseudomonadota</taxon>
        <taxon>Betaproteobacteria</taxon>
        <taxon>Burkholderiales</taxon>
        <taxon>Burkholderiaceae</taxon>
        <taxon>Ralstonia</taxon>
    </lineage>
</organism>